<evidence type="ECO:0000313" key="10">
    <source>
        <dbReference type="Proteomes" id="UP000012174"/>
    </source>
</evidence>
<feature type="region of interest" description="Disordered" evidence="5">
    <location>
        <begin position="454"/>
        <end position="476"/>
    </location>
</feature>
<keyword evidence="10" id="KW-1185">Reference proteome</keyword>
<dbReference type="HOGENOM" id="CLU_029272_1_0_1"/>
<proteinExistence type="predicted"/>
<keyword evidence="4 6" id="KW-0472">Membrane</keyword>
<dbReference type="SUPFAM" id="SSF50630">
    <property type="entry name" value="Acid proteases"/>
    <property type="match status" value="1"/>
</dbReference>
<evidence type="ECO:0000256" key="1">
    <source>
        <dbReference type="ARBA" id="ARBA00004167"/>
    </source>
</evidence>
<keyword evidence="2 6" id="KW-0812">Transmembrane</keyword>
<dbReference type="GO" id="GO:0016020">
    <property type="term" value="C:membrane"/>
    <property type="evidence" value="ECO:0007669"/>
    <property type="project" value="UniProtKB-SubCell"/>
</dbReference>
<dbReference type="Gene3D" id="2.40.70.10">
    <property type="entry name" value="Acid Proteases"/>
    <property type="match status" value="1"/>
</dbReference>
<feature type="compositionally biased region" description="Low complexity" evidence="5">
    <location>
        <begin position="620"/>
        <end position="633"/>
    </location>
</feature>
<evidence type="ECO:0000256" key="6">
    <source>
        <dbReference type="SAM" id="Phobius"/>
    </source>
</evidence>
<evidence type="ECO:0000256" key="4">
    <source>
        <dbReference type="ARBA" id="ARBA00023136"/>
    </source>
</evidence>
<dbReference type="Pfam" id="PF00026">
    <property type="entry name" value="Asp"/>
    <property type="match status" value="1"/>
</dbReference>
<dbReference type="EMBL" id="KB706403">
    <property type="protein sequence ID" value="EMR67625.1"/>
    <property type="molecule type" value="Genomic_DNA"/>
</dbReference>
<evidence type="ECO:0000256" key="7">
    <source>
        <dbReference type="SAM" id="SignalP"/>
    </source>
</evidence>
<dbReference type="InterPro" id="IPR051694">
    <property type="entry name" value="Immunoregulatory_rcpt-like"/>
</dbReference>
<dbReference type="InterPro" id="IPR021109">
    <property type="entry name" value="Peptidase_aspartic_dom_sf"/>
</dbReference>
<dbReference type="AlphaFoldDB" id="M7TLP2"/>
<dbReference type="OMA" id="YSFGMHI"/>
<keyword evidence="7" id="KW-0732">Signal</keyword>
<sequence length="633" mass="66744">MASLRAHFLPVSLLSYLAVLTAVEAEPIAATWSSGTFGPDGPWQAVEVNVGGSQTISMYPGSEWTSVILTSDYCTYNRTISCEATKAGLYNKEQSELGGSGSSALIAWQPGKDFMSGVNVAGEDLTMWVDNMEVGGQTVSNVSMALLGENFAEYPDGSLVPLSVSCLGLGAPKNVNQTFTIPNADAVNASLIPGYLWSEGTTASNSFGMHNGSADPHMAGSLYFGGYDQNRVVGDILTGSGGIHSAIDLKDISITVEDGESPWEFESMGGLLAEGNSSISQGGIEVSVDGCSPYLTLPKSTCDAIAAHLPVKYNEKLGLYTWKTKDSKYSQIVPSASALQFTFLSGSNTDNITISVPFMHLNLTLDAPLVDEPTQYFPCFTGADKYALGRAFLQDAFIGANWGADTWWLAQAPGPNVPSADVAELADDDTELKASANDWKESWSGSWTALTAEDVSSTSISSTPDSTDTSDADNTAQGGAASGTAIGIGVGVGVGAVAIIGGLGFFFIRRRRTAAKLASAESSDSPPDGAAGAMNMNMNMTSAPYQGWYQPVKQNDGSVVATSPGMTVPIVYSPGQQPQDQQQQQQYYYAQELTAVGNTPMELPGSNPQPHEVHLIGIHPSQQQQLPYPQQPQ</sequence>
<feature type="region of interest" description="Disordered" evidence="5">
    <location>
        <begin position="598"/>
        <end position="633"/>
    </location>
</feature>
<dbReference type="Proteomes" id="UP000012174">
    <property type="component" value="Unassembled WGS sequence"/>
</dbReference>
<evidence type="ECO:0000256" key="2">
    <source>
        <dbReference type="ARBA" id="ARBA00022692"/>
    </source>
</evidence>
<reference evidence="10" key="1">
    <citation type="journal article" date="2013" name="Genome Announc.">
        <title>Draft genome sequence of the grapevine dieback fungus Eutypa lata UCR-EL1.</title>
        <authorList>
            <person name="Blanco-Ulate B."/>
            <person name="Rolshausen P.E."/>
            <person name="Cantu D."/>
        </authorList>
    </citation>
    <scope>NUCLEOTIDE SEQUENCE [LARGE SCALE GENOMIC DNA]</scope>
    <source>
        <strain evidence="10">UCR-EL1</strain>
    </source>
</reference>
<evidence type="ECO:0000256" key="5">
    <source>
        <dbReference type="SAM" id="MobiDB-lite"/>
    </source>
</evidence>
<feature type="transmembrane region" description="Helical" evidence="6">
    <location>
        <begin position="485"/>
        <end position="508"/>
    </location>
</feature>
<dbReference type="InterPro" id="IPR033121">
    <property type="entry name" value="PEPTIDASE_A1"/>
</dbReference>
<protein>
    <submittedName>
        <fullName evidence="9">Putative aspartic-type endopeptidase protein</fullName>
    </submittedName>
</protein>
<name>M7TLP2_EUTLA</name>
<feature type="domain" description="Peptidase A1" evidence="8">
    <location>
        <begin position="44"/>
        <end position="410"/>
    </location>
</feature>
<organism evidence="9 10">
    <name type="scientific">Eutypa lata (strain UCR-EL1)</name>
    <name type="common">Grapevine dieback disease fungus</name>
    <name type="synonym">Eutypa armeniacae</name>
    <dbReference type="NCBI Taxonomy" id="1287681"/>
    <lineage>
        <taxon>Eukaryota</taxon>
        <taxon>Fungi</taxon>
        <taxon>Dikarya</taxon>
        <taxon>Ascomycota</taxon>
        <taxon>Pezizomycotina</taxon>
        <taxon>Sordariomycetes</taxon>
        <taxon>Xylariomycetidae</taxon>
        <taxon>Xylariales</taxon>
        <taxon>Diatrypaceae</taxon>
        <taxon>Eutypa</taxon>
    </lineage>
</organism>
<dbReference type="eggNOG" id="ENOG502SJYP">
    <property type="taxonomic scope" value="Eukaryota"/>
</dbReference>
<dbReference type="PANTHER" id="PTHR15549:SF26">
    <property type="entry name" value="AXIAL BUDDING PATTERN PROTEIN 2-RELATED"/>
    <property type="match status" value="1"/>
</dbReference>
<dbReference type="PANTHER" id="PTHR15549">
    <property type="entry name" value="PAIRED IMMUNOGLOBULIN-LIKE TYPE 2 RECEPTOR"/>
    <property type="match status" value="1"/>
</dbReference>
<feature type="chain" id="PRO_5004085949" evidence="7">
    <location>
        <begin position="26"/>
        <end position="633"/>
    </location>
</feature>
<dbReference type="OrthoDB" id="4074350at2759"/>
<evidence type="ECO:0000313" key="9">
    <source>
        <dbReference type="EMBL" id="EMR67625.1"/>
    </source>
</evidence>
<dbReference type="KEGG" id="ela:UCREL1_5388"/>
<gene>
    <name evidence="9" type="ORF">UCREL1_5388</name>
</gene>
<dbReference type="PROSITE" id="PS51767">
    <property type="entry name" value="PEPTIDASE_A1"/>
    <property type="match status" value="1"/>
</dbReference>
<accession>M7TLP2</accession>
<dbReference type="GO" id="GO:0071944">
    <property type="term" value="C:cell periphery"/>
    <property type="evidence" value="ECO:0007669"/>
    <property type="project" value="UniProtKB-ARBA"/>
</dbReference>
<feature type="signal peptide" evidence="7">
    <location>
        <begin position="1"/>
        <end position="25"/>
    </location>
</feature>
<evidence type="ECO:0000256" key="3">
    <source>
        <dbReference type="ARBA" id="ARBA00022989"/>
    </source>
</evidence>
<keyword evidence="3 6" id="KW-1133">Transmembrane helix</keyword>
<comment type="subcellular location">
    <subcellularLocation>
        <location evidence="1">Membrane</location>
        <topology evidence="1">Single-pass membrane protein</topology>
    </subcellularLocation>
</comment>
<evidence type="ECO:0000259" key="8">
    <source>
        <dbReference type="PROSITE" id="PS51767"/>
    </source>
</evidence>